<dbReference type="AlphaFoldDB" id="A0AAC9I7X2"/>
<protein>
    <submittedName>
        <fullName evidence="1">Uncharacterized protein</fullName>
    </submittedName>
</protein>
<evidence type="ECO:0000313" key="1">
    <source>
        <dbReference type="EMBL" id="AOW11016.1"/>
    </source>
</evidence>
<proteinExistence type="predicted"/>
<reference evidence="1 2" key="1">
    <citation type="submission" date="2016-10" db="EMBL/GenBank/DDBJ databases">
        <title>Flavobacterium gilvum sp. nov., isolated from stream water.</title>
        <authorList>
            <person name="Shin S.-K."/>
            <person name="Cho Y.-J."/>
            <person name="Yi H."/>
        </authorList>
    </citation>
    <scope>NUCLEOTIDE SEQUENCE [LARGE SCALE GENOMIC DNA]</scope>
    <source>
        <strain evidence="1 2">EM1308</strain>
    </source>
</reference>
<organism evidence="1 2">
    <name type="scientific">Flavobacterium gilvum</name>
    <dbReference type="NCBI Taxonomy" id="1492737"/>
    <lineage>
        <taxon>Bacteria</taxon>
        <taxon>Pseudomonadati</taxon>
        <taxon>Bacteroidota</taxon>
        <taxon>Flavobacteriia</taxon>
        <taxon>Flavobacteriales</taxon>
        <taxon>Flavobacteriaceae</taxon>
        <taxon>Flavobacterium</taxon>
    </lineage>
</organism>
<name>A0AAC9I7X2_9FLAO</name>
<sequence length="306" mass="36272">MKIIKISLAIAVIGLISFFVIKSLLGGSPEIKKVAPPVNPFTNSIEKEIINLSKLPENKFCKDKYNEVKYYIDDYFKSQLLGKNKFENNQWKEILSKNLYSVYTDKFIKQAYTVFNNKEWKLQDLSLIRSECITLRKSEFLEKGSPVDNSFLKIQQILRKYDEINNFIAISKYFPIPQTNLNSQFPFADLKAKISRIDTYKKNKLEDVYVNNCTRLHSELNTNKKRLIDTYLTYLDTKINKWTGKYKQFEFATFNEYQNIIYNPLKKELEDFKTNCNSNYTYDYNRYNNISNRLNSDRKDAYLNIL</sequence>
<dbReference type="RefSeq" id="WP_035637603.1">
    <property type="nucleotide sequence ID" value="NZ_CP017479.1"/>
</dbReference>
<dbReference type="KEGG" id="fgl:EM308_16830"/>
<keyword evidence="2" id="KW-1185">Reference proteome</keyword>
<evidence type="ECO:0000313" key="2">
    <source>
        <dbReference type="Proteomes" id="UP000175968"/>
    </source>
</evidence>
<dbReference type="Proteomes" id="UP000175968">
    <property type="component" value="Chromosome"/>
</dbReference>
<accession>A0AAC9I7X2</accession>
<dbReference type="EMBL" id="CP017479">
    <property type="protein sequence ID" value="AOW11016.1"/>
    <property type="molecule type" value="Genomic_DNA"/>
</dbReference>
<gene>
    <name evidence="1" type="ORF">EM308_16830</name>
</gene>